<evidence type="ECO:0000256" key="5">
    <source>
        <dbReference type="SAM" id="Phobius"/>
    </source>
</evidence>
<dbReference type="OrthoDB" id="10402192at2759"/>
<evidence type="ECO:0000313" key="8">
    <source>
        <dbReference type="Proteomes" id="UP000444721"/>
    </source>
</evidence>
<proteinExistence type="predicted"/>
<evidence type="ECO:0000256" key="4">
    <source>
        <dbReference type="ARBA" id="ARBA00023136"/>
    </source>
</evidence>
<evidence type="ECO:0000256" key="2">
    <source>
        <dbReference type="ARBA" id="ARBA00022692"/>
    </source>
</evidence>
<dbReference type="PROSITE" id="PS51257">
    <property type="entry name" value="PROKAR_LIPOPROTEIN"/>
    <property type="match status" value="1"/>
</dbReference>
<evidence type="ECO:0000256" key="3">
    <source>
        <dbReference type="ARBA" id="ARBA00022989"/>
    </source>
</evidence>
<dbReference type="VEuPathDB" id="AmoebaDB:NF0045300"/>
<keyword evidence="8" id="KW-1185">Reference proteome</keyword>
<comment type="subcellular location">
    <subcellularLocation>
        <location evidence="1">Endomembrane system</location>
        <topology evidence="1">Multi-pass membrane protein</topology>
    </subcellularLocation>
</comment>
<dbReference type="InterPro" id="IPR050911">
    <property type="entry name" value="DRAM/TMEM150_Autophagy_Mod"/>
</dbReference>
<keyword evidence="3 5" id="KW-1133">Transmembrane helix</keyword>
<feature type="transmembrane region" description="Helical" evidence="5">
    <location>
        <begin position="15"/>
        <end position="34"/>
    </location>
</feature>
<dbReference type="GeneID" id="68114013"/>
<reference evidence="7 8" key="1">
    <citation type="journal article" date="2019" name="Sci. Rep.">
        <title>Nanopore sequencing improves the draft genome of the human pathogenic amoeba Naegleria fowleri.</title>
        <authorList>
            <person name="Liechti N."/>
            <person name="Schurch N."/>
            <person name="Bruggmann R."/>
            <person name="Wittwer M."/>
        </authorList>
    </citation>
    <scope>NUCLEOTIDE SEQUENCE [LARGE SCALE GENOMIC DNA]</scope>
    <source>
        <strain evidence="7 8">ATCC 30894</strain>
    </source>
</reference>
<evidence type="ECO:0000259" key="6">
    <source>
        <dbReference type="Pfam" id="PF10277"/>
    </source>
</evidence>
<dbReference type="VEuPathDB" id="AmoebaDB:FDP41_006795"/>
<feature type="transmembrane region" description="Helical" evidence="5">
    <location>
        <begin position="60"/>
        <end position="85"/>
    </location>
</feature>
<feature type="transmembrane region" description="Helical" evidence="5">
    <location>
        <begin position="342"/>
        <end position="360"/>
    </location>
</feature>
<feature type="transmembrane region" description="Helical" evidence="5">
    <location>
        <begin position="227"/>
        <end position="246"/>
    </location>
</feature>
<dbReference type="RefSeq" id="XP_044558898.1">
    <property type="nucleotide sequence ID" value="XM_044710468.1"/>
</dbReference>
<dbReference type="VEuPathDB" id="AmoebaDB:NfTy_075320"/>
<feature type="transmembrane region" description="Helical" evidence="5">
    <location>
        <begin position="128"/>
        <end position="150"/>
    </location>
</feature>
<feature type="transmembrane region" description="Helical" evidence="5">
    <location>
        <begin position="162"/>
        <end position="181"/>
    </location>
</feature>
<dbReference type="Proteomes" id="UP000444721">
    <property type="component" value="Unassembled WGS sequence"/>
</dbReference>
<keyword evidence="4 5" id="KW-0472">Membrane</keyword>
<keyword evidence="2 5" id="KW-0812">Transmembrane</keyword>
<evidence type="ECO:0000313" key="7">
    <source>
        <dbReference type="EMBL" id="KAF0974185.1"/>
    </source>
</evidence>
<gene>
    <name evidence="7" type="ORF">FDP41_006795</name>
</gene>
<name>A0A6A5BKN0_NAEFO</name>
<comment type="caution">
    <text evidence="7">The sequence shown here is derived from an EMBL/GenBank/DDBJ whole genome shotgun (WGS) entry which is preliminary data.</text>
</comment>
<accession>A0A6A5BKN0</accession>
<sequence>MTVRESILNSVPSQYFPLTVVVGCVATIATTYTLSTYQGHTQPFPYTDITHTARFTPERYIFRVGMLWMAVVMAWNWNILFNWLWNVSESIRNVSYKLDWIKTHHHDNHDSDPVPPPPPPAPSTTHHILHMIFYLGLTSCVSITISSMCITSNSDMPWTMHVIGATSFFVFCLIAQTLTTYKCYKLYKELEQVRSELNQDEALACSELAQEAKDIVFISRKSLYTKLTITGLTVGVLIVNILTTVVSSESGPMMFSQLVSKSTTLGHGPHKATASGLSKLDLNGGEAIIGSALKHHQQPVQENTQSLSAQVLSTASNAVFQVASAAMNYDPEARLKSTTSNIVEWTCTLLIIIYFTSFVFDWSAAKIVTQVGQLLLPSQTTRRIQTNRAVVVPPPNNPNAVMTTMMQPNLHPMFRPVHMYNNHSQEYEMMHQPSPQQQQQVYVFPTSSARSSPIGSFSSVAESSQQQASLYPSAYNIQ</sequence>
<dbReference type="GO" id="GO:0012505">
    <property type="term" value="C:endomembrane system"/>
    <property type="evidence" value="ECO:0007669"/>
    <property type="project" value="UniProtKB-SubCell"/>
</dbReference>
<dbReference type="AlphaFoldDB" id="A0A6A5BKN0"/>
<dbReference type="PANTHER" id="PTHR21324:SF2">
    <property type="entry name" value="EG:22E5.9 PROTEIN"/>
    <property type="match status" value="1"/>
</dbReference>
<dbReference type="OMA" id="TSNIVEW"/>
<dbReference type="PANTHER" id="PTHR21324">
    <property type="entry name" value="FASTING-INDUCIBLE INTEGRAL MEMBRANE PROTEIN TM6P1-RELATED"/>
    <property type="match status" value="1"/>
</dbReference>
<dbReference type="InterPro" id="IPR019402">
    <property type="entry name" value="CWH43_N"/>
</dbReference>
<dbReference type="Pfam" id="PF10277">
    <property type="entry name" value="Frag1"/>
    <property type="match status" value="1"/>
</dbReference>
<evidence type="ECO:0000256" key="1">
    <source>
        <dbReference type="ARBA" id="ARBA00004127"/>
    </source>
</evidence>
<feature type="domain" description="CWH43-like N-terminal" evidence="6">
    <location>
        <begin position="13"/>
        <end position="245"/>
    </location>
</feature>
<protein>
    <recommendedName>
        <fullName evidence="6">CWH43-like N-terminal domain-containing protein</fullName>
    </recommendedName>
</protein>
<dbReference type="EMBL" id="VFQX01000053">
    <property type="protein sequence ID" value="KAF0974185.1"/>
    <property type="molecule type" value="Genomic_DNA"/>
</dbReference>
<organism evidence="7 8">
    <name type="scientific">Naegleria fowleri</name>
    <name type="common">Brain eating amoeba</name>
    <dbReference type="NCBI Taxonomy" id="5763"/>
    <lineage>
        <taxon>Eukaryota</taxon>
        <taxon>Discoba</taxon>
        <taxon>Heterolobosea</taxon>
        <taxon>Tetramitia</taxon>
        <taxon>Eutetramitia</taxon>
        <taxon>Vahlkampfiidae</taxon>
        <taxon>Naegleria</taxon>
    </lineage>
</organism>